<organism evidence="2 3">
    <name type="scientific">Dendrobium thyrsiflorum</name>
    <name type="common">Pinecone-like raceme dendrobium</name>
    <name type="synonym">Orchid</name>
    <dbReference type="NCBI Taxonomy" id="117978"/>
    <lineage>
        <taxon>Eukaryota</taxon>
        <taxon>Viridiplantae</taxon>
        <taxon>Streptophyta</taxon>
        <taxon>Embryophyta</taxon>
        <taxon>Tracheophyta</taxon>
        <taxon>Spermatophyta</taxon>
        <taxon>Magnoliopsida</taxon>
        <taxon>Liliopsida</taxon>
        <taxon>Asparagales</taxon>
        <taxon>Orchidaceae</taxon>
        <taxon>Epidendroideae</taxon>
        <taxon>Malaxideae</taxon>
        <taxon>Dendrobiinae</taxon>
        <taxon>Dendrobium</taxon>
    </lineage>
</organism>
<proteinExistence type="predicted"/>
<dbReference type="InterPro" id="IPR007021">
    <property type="entry name" value="DUF659"/>
</dbReference>
<keyword evidence="3" id="KW-1185">Reference proteome</keyword>
<evidence type="ECO:0000259" key="1">
    <source>
        <dbReference type="Pfam" id="PF04937"/>
    </source>
</evidence>
<gene>
    <name evidence="2" type="ORF">M5K25_012039</name>
</gene>
<dbReference type="Proteomes" id="UP001552299">
    <property type="component" value="Unassembled WGS sequence"/>
</dbReference>
<protein>
    <recommendedName>
        <fullName evidence="1">DUF659 domain-containing protein</fullName>
    </recommendedName>
</protein>
<dbReference type="AlphaFoldDB" id="A0ABD0VBN3"/>
<evidence type="ECO:0000313" key="3">
    <source>
        <dbReference type="Proteomes" id="UP001552299"/>
    </source>
</evidence>
<evidence type="ECO:0000313" key="2">
    <source>
        <dbReference type="EMBL" id="KAL0919912.1"/>
    </source>
</evidence>
<dbReference type="EMBL" id="JANQDX010000009">
    <property type="protein sequence ID" value="KAL0919912.1"/>
    <property type="molecule type" value="Genomic_DNA"/>
</dbReference>
<name>A0ABD0VBN3_DENTH</name>
<accession>A0ABD0VBN3</accession>
<reference evidence="2 3" key="1">
    <citation type="journal article" date="2024" name="Plant Biotechnol. J.">
        <title>Dendrobium thyrsiflorum genome and its molecular insights into genes involved in important horticultural traits.</title>
        <authorList>
            <person name="Chen B."/>
            <person name="Wang J.Y."/>
            <person name="Zheng P.J."/>
            <person name="Li K.L."/>
            <person name="Liang Y.M."/>
            <person name="Chen X.F."/>
            <person name="Zhang C."/>
            <person name="Zhao X."/>
            <person name="He X."/>
            <person name="Zhang G.Q."/>
            <person name="Liu Z.J."/>
            <person name="Xu Q."/>
        </authorList>
    </citation>
    <scope>NUCLEOTIDE SEQUENCE [LARGE SCALE GENOMIC DNA]</scope>
    <source>
        <strain evidence="2">GZMU011</strain>
    </source>
</reference>
<dbReference type="PANTHER" id="PTHR32166">
    <property type="entry name" value="OSJNBA0013A04.12 PROTEIN"/>
    <property type="match status" value="1"/>
</dbReference>
<dbReference type="PANTHER" id="PTHR32166:SF123">
    <property type="entry name" value="BED-TYPE DOMAIN-CONTAINING PROTEIN"/>
    <property type="match status" value="1"/>
</dbReference>
<comment type="caution">
    <text evidence="2">The sequence shown here is derived from an EMBL/GenBank/DDBJ whole genome shotgun (WGS) entry which is preliminary data.</text>
</comment>
<dbReference type="Pfam" id="PF04937">
    <property type="entry name" value="DUF659"/>
    <property type="match status" value="1"/>
</dbReference>
<sequence>MQELVISEIRKLLFPGILHLSPLQQLSPVFTSFAAEITCETHRMVEVRMKPHQVMGRTRHENIAIKLMVVPLGREQLAGSHKNVALCAKVLDNEREDIKTCMIKSEMSNLIHVLINNSYDALFLKSIDASDQVKGVKFISGMLDGVIKEIEENLVVQVITNNISAYKAIGWLSCATAKKSEGKEIRKIVLNDRIWQSVFYAINTTRSIVQVLRMKDIEKKFVMGFIYNIMNEAKKMIANNL</sequence>
<feature type="domain" description="DUF659" evidence="1">
    <location>
        <begin position="105"/>
        <end position="170"/>
    </location>
</feature>